<dbReference type="InterPro" id="IPR036390">
    <property type="entry name" value="WH_DNA-bd_sf"/>
</dbReference>
<feature type="binding site" evidence="1">
    <location>
        <position position="154"/>
    </location>
    <ligand>
        <name>Zn(2+)</name>
        <dbReference type="ChEBI" id="CHEBI:29105"/>
    </ligand>
</feature>
<dbReference type="PANTHER" id="PTHR33202:SF7">
    <property type="entry name" value="FERRIC UPTAKE REGULATION PROTEIN"/>
    <property type="match status" value="1"/>
</dbReference>
<feature type="binding site" evidence="1">
    <location>
        <position position="110"/>
    </location>
    <ligand>
        <name>Zn(2+)</name>
        <dbReference type="ChEBI" id="CHEBI:29105"/>
    </ligand>
</feature>
<dbReference type="Gene3D" id="1.10.10.10">
    <property type="entry name" value="Winged helix-like DNA-binding domain superfamily/Winged helix DNA-binding domain"/>
    <property type="match status" value="1"/>
</dbReference>
<evidence type="ECO:0000313" key="4">
    <source>
        <dbReference type="Proteomes" id="UP000249135"/>
    </source>
</evidence>
<evidence type="ECO:0000256" key="1">
    <source>
        <dbReference type="PIRSR" id="PIRSR602481-1"/>
    </source>
</evidence>
<keyword evidence="1" id="KW-0479">Metal-binding</keyword>
<name>A0A2W5SNC5_VARPD</name>
<feature type="binding site" evidence="2">
    <location>
        <position position="106"/>
    </location>
    <ligand>
        <name>Fe cation</name>
        <dbReference type="ChEBI" id="CHEBI:24875"/>
    </ligand>
</feature>
<keyword evidence="2" id="KW-0408">Iron</keyword>
<organism evidence="3 4">
    <name type="scientific">Variovorax paradoxus</name>
    <dbReference type="NCBI Taxonomy" id="34073"/>
    <lineage>
        <taxon>Bacteria</taxon>
        <taxon>Pseudomonadati</taxon>
        <taxon>Pseudomonadota</taxon>
        <taxon>Betaproteobacteria</taxon>
        <taxon>Burkholderiales</taxon>
        <taxon>Comamonadaceae</taxon>
        <taxon>Variovorax</taxon>
    </lineage>
</organism>
<dbReference type="SUPFAM" id="SSF46785">
    <property type="entry name" value="Winged helix' DNA-binding domain"/>
    <property type="match status" value="1"/>
</dbReference>
<feature type="binding site" evidence="1">
    <location>
        <position position="151"/>
    </location>
    <ligand>
        <name>Zn(2+)</name>
        <dbReference type="ChEBI" id="CHEBI:29105"/>
    </ligand>
</feature>
<dbReference type="GO" id="GO:0003700">
    <property type="term" value="F:DNA-binding transcription factor activity"/>
    <property type="evidence" value="ECO:0007669"/>
    <property type="project" value="InterPro"/>
</dbReference>
<comment type="cofactor">
    <cofactor evidence="2">
        <name>Mn(2+)</name>
        <dbReference type="ChEBI" id="CHEBI:29035"/>
    </cofactor>
    <cofactor evidence="2">
        <name>Fe(2+)</name>
        <dbReference type="ChEBI" id="CHEBI:29033"/>
    </cofactor>
    <text evidence="2">Binds 1 Mn(2+) or Fe(2+) ion per subunit.</text>
</comment>
<dbReference type="Pfam" id="PF01475">
    <property type="entry name" value="FUR"/>
    <property type="match status" value="1"/>
</dbReference>
<dbReference type="GO" id="GO:0008270">
    <property type="term" value="F:zinc ion binding"/>
    <property type="evidence" value="ECO:0007669"/>
    <property type="project" value="TreeGrafter"/>
</dbReference>
<dbReference type="PANTHER" id="PTHR33202">
    <property type="entry name" value="ZINC UPTAKE REGULATION PROTEIN"/>
    <property type="match status" value="1"/>
</dbReference>
<proteinExistence type="predicted"/>
<comment type="caution">
    <text evidence="3">The sequence shown here is derived from an EMBL/GenBank/DDBJ whole genome shotgun (WGS) entry which is preliminary data.</text>
</comment>
<evidence type="ECO:0000256" key="2">
    <source>
        <dbReference type="PIRSR" id="PIRSR602481-2"/>
    </source>
</evidence>
<gene>
    <name evidence="3" type="ORF">DI563_07300</name>
</gene>
<dbReference type="Proteomes" id="UP000249135">
    <property type="component" value="Unassembled WGS sequence"/>
</dbReference>
<reference evidence="3 4" key="1">
    <citation type="submission" date="2017-08" db="EMBL/GenBank/DDBJ databases">
        <title>Infants hospitalized years apart are colonized by the same room-sourced microbial strains.</title>
        <authorList>
            <person name="Brooks B."/>
            <person name="Olm M.R."/>
            <person name="Firek B.A."/>
            <person name="Baker R."/>
            <person name="Thomas B.C."/>
            <person name="Morowitz M.J."/>
            <person name="Banfield J.F."/>
        </authorList>
    </citation>
    <scope>NUCLEOTIDE SEQUENCE [LARGE SCALE GENOMIC DNA]</scope>
    <source>
        <strain evidence="3">S2_005_003_R2_41</strain>
    </source>
</reference>
<accession>A0A2W5SNC5</accession>
<evidence type="ECO:0000313" key="3">
    <source>
        <dbReference type="EMBL" id="PZQ76320.1"/>
    </source>
</evidence>
<dbReference type="GO" id="GO:0000976">
    <property type="term" value="F:transcription cis-regulatory region binding"/>
    <property type="evidence" value="ECO:0007669"/>
    <property type="project" value="TreeGrafter"/>
</dbReference>
<dbReference type="EMBL" id="QFPP01000055">
    <property type="protein sequence ID" value="PZQ76320.1"/>
    <property type="molecule type" value="Genomic_DNA"/>
</dbReference>
<dbReference type="InterPro" id="IPR002481">
    <property type="entry name" value="FUR"/>
</dbReference>
<comment type="cofactor">
    <cofactor evidence="1">
        <name>Zn(2+)</name>
        <dbReference type="ChEBI" id="CHEBI:29105"/>
    </cofactor>
    <text evidence="1">Binds 1 zinc ion per subunit.</text>
</comment>
<dbReference type="GO" id="GO:1900376">
    <property type="term" value="P:regulation of secondary metabolite biosynthetic process"/>
    <property type="evidence" value="ECO:0007669"/>
    <property type="project" value="TreeGrafter"/>
</dbReference>
<protein>
    <submittedName>
        <fullName evidence="3">Ferric uptake regulator family protein</fullName>
    </submittedName>
</protein>
<dbReference type="InterPro" id="IPR036388">
    <property type="entry name" value="WH-like_DNA-bd_sf"/>
</dbReference>
<sequence length="162" mass="17551">MTCTGSASPETGSPTPPQEQRLVANRLRPTLARTGVLSALEDAKPGCLDASQMHRILSRQFGGLRLGSIYRALNDLWMAGILVRTEGAHGRALYAVKPDTSSARYDTLRCHCGARLAFVDDPALRERLRWLACTEGFALDAEPVFSVTTTCAKCRQSGEGTL</sequence>
<keyword evidence="1" id="KW-0862">Zinc</keyword>
<feature type="binding site" evidence="1">
    <location>
        <position position="112"/>
    </location>
    <ligand>
        <name>Zn(2+)</name>
        <dbReference type="ChEBI" id="CHEBI:29105"/>
    </ligand>
</feature>
<dbReference type="GO" id="GO:0045892">
    <property type="term" value="P:negative regulation of DNA-templated transcription"/>
    <property type="evidence" value="ECO:0007669"/>
    <property type="project" value="TreeGrafter"/>
</dbReference>
<dbReference type="AlphaFoldDB" id="A0A2W5SNC5"/>